<protein>
    <recommendedName>
        <fullName evidence="4">PUM-HD domain-containing protein</fullName>
    </recommendedName>
</protein>
<dbReference type="InterPro" id="IPR011989">
    <property type="entry name" value="ARM-like"/>
</dbReference>
<dbReference type="InterPro" id="IPR033133">
    <property type="entry name" value="PUM-HD"/>
</dbReference>
<dbReference type="InterPro" id="IPR001313">
    <property type="entry name" value="Pumilio_RNA-bd_rpt"/>
</dbReference>
<proteinExistence type="predicted"/>
<feature type="repeat" description="Pumilio" evidence="2">
    <location>
        <begin position="227"/>
        <end position="262"/>
    </location>
</feature>
<dbReference type="SMART" id="SM00025">
    <property type="entry name" value="Pumilio"/>
    <property type="match status" value="7"/>
</dbReference>
<dbReference type="PROSITE" id="PS50303">
    <property type="entry name" value="PUM_HD"/>
    <property type="match status" value="1"/>
</dbReference>
<feature type="repeat" description="Pumilio" evidence="2">
    <location>
        <begin position="297"/>
        <end position="334"/>
    </location>
</feature>
<dbReference type="GO" id="GO:0010608">
    <property type="term" value="P:post-transcriptional regulation of gene expression"/>
    <property type="evidence" value="ECO:0007669"/>
    <property type="project" value="TreeGrafter"/>
</dbReference>
<keyword evidence="6" id="KW-1185">Reference proteome</keyword>
<feature type="repeat" description="Pumilio" evidence="2">
    <location>
        <begin position="163"/>
        <end position="200"/>
    </location>
</feature>
<dbReference type="Proteomes" id="UP000187209">
    <property type="component" value="Unassembled WGS sequence"/>
</dbReference>
<dbReference type="EMBL" id="MPUH01000040">
    <property type="protein sequence ID" value="OMJ93591.1"/>
    <property type="molecule type" value="Genomic_DNA"/>
</dbReference>
<dbReference type="PANTHER" id="PTHR12537:SF13">
    <property type="entry name" value="PUMILIO HOMOLOGY DOMAIN FAMILY MEMBER 4"/>
    <property type="match status" value="1"/>
</dbReference>
<dbReference type="SUPFAM" id="SSF48371">
    <property type="entry name" value="ARM repeat"/>
    <property type="match status" value="1"/>
</dbReference>
<keyword evidence="1" id="KW-0677">Repeat</keyword>
<dbReference type="GO" id="GO:0005737">
    <property type="term" value="C:cytoplasm"/>
    <property type="evidence" value="ECO:0007669"/>
    <property type="project" value="TreeGrafter"/>
</dbReference>
<dbReference type="PANTHER" id="PTHR12537">
    <property type="entry name" value="RNA BINDING PROTEIN PUMILIO-RELATED"/>
    <property type="match status" value="1"/>
</dbReference>
<gene>
    <name evidence="5" type="ORF">SteCoe_3429</name>
</gene>
<evidence type="ECO:0000259" key="4">
    <source>
        <dbReference type="PROSITE" id="PS50303"/>
    </source>
</evidence>
<dbReference type="Gene3D" id="1.25.10.10">
    <property type="entry name" value="Leucine-rich Repeat Variant"/>
    <property type="match status" value="1"/>
</dbReference>
<comment type="caution">
    <text evidence="5">The sequence shown here is derived from an EMBL/GenBank/DDBJ whole genome shotgun (WGS) entry which is preliminary data.</text>
</comment>
<feature type="repeat" description="Pumilio" evidence="2">
    <location>
        <begin position="89"/>
        <end position="125"/>
    </location>
</feature>
<feature type="region of interest" description="Disordered" evidence="3">
    <location>
        <begin position="1"/>
        <end position="27"/>
    </location>
</feature>
<organism evidence="5 6">
    <name type="scientific">Stentor coeruleus</name>
    <dbReference type="NCBI Taxonomy" id="5963"/>
    <lineage>
        <taxon>Eukaryota</taxon>
        <taxon>Sar</taxon>
        <taxon>Alveolata</taxon>
        <taxon>Ciliophora</taxon>
        <taxon>Postciliodesmatophora</taxon>
        <taxon>Heterotrichea</taxon>
        <taxon>Heterotrichida</taxon>
        <taxon>Stentoridae</taxon>
        <taxon>Stentor</taxon>
    </lineage>
</organism>
<dbReference type="Pfam" id="PF00806">
    <property type="entry name" value="PUF"/>
    <property type="match status" value="6"/>
</dbReference>
<dbReference type="AlphaFoldDB" id="A0A1R2CX98"/>
<dbReference type="GO" id="GO:0003729">
    <property type="term" value="F:mRNA binding"/>
    <property type="evidence" value="ECO:0007669"/>
    <property type="project" value="TreeGrafter"/>
</dbReference>
<dbReference type="InterPro" id="IPR016024">
    <property type="entry name" value="ARM-type_fold"/>
</dbReference>
<dbReference type="PROSITE" id="PS50302">
    <property type="entry name" value="PUM"/>
    <property type="match status" value="5"/>
</dbReference>
<feature type="repeat" description="Pumilio" evidence="2">
    <location>
        <begin position="126"/>
        <end position="161"/>
    </location>
</feature>
<reference evidence="5 6" key="1">
    <citation type="submission" date="2016-11" db="EMBL/GenBank/DDBJ databases">
        <title>The macronuclear genome of Stentor coeruleus: a giant cell with tiny introns.</title>
        <authorList>
            <person name="Slabodnick M."/>
            <person name="Ruby J.G."/>
            <person name="Reiff S.B."/>
            <person name="Swart E.C."/>
            <person name="Gosai S."/>
            <person name="Prabakaran S."/>
            <person name="Witkowska E."/>
            <person name="Larue G.E."/>
            <person name="Fisher S."/>
            <person name="Freeman R.M."/>
            <person name="Gunawardena J."/>
            <person name="Chu W."/>
            <person name="Stover N.A."/>
            <person name="Gregory B.D."/>
            <person name="Nowacki M."/>
            <person name="Derisi J."/>
            <person name="Roy S.W."/>
            <person name="Marshall W.F."/>
            <person name="Sood P."/>
        </authorList>
    </citation>
    <scope>NUCLEOTIDE SEQUENCE [LARGE SCALE GENOMIC DNA]</scope>
    <source>
        <strain evidence="5">WM001</strain>
    </source>
</reference>
<sequence length="361" mass="40865">MDIKATGPYSHAKIPPGKSKLKTLEDSSGLSQERISTGFSSQTMSNLDQSTCDFPLDIFQTMPKNKGTSKLMQQIISKSQPNDLNIIIQMLLPNIPELMVDIYGNYICQTLFHNCSACHRLKILQSLKGHIVPISYNARGTHALQNLIAMINLREEEEVFQNELKGKIVEMSKDLNASHVVQRLLVTANNRYFITREIKEHVEELATDKLGVCVVKKCCNDPQIMSEILGGSLMLMQHPYGNYAVQTVIDIWKEEAAHEFISAIQGRSSQLCLQKYSSNVMEKALKIENIRKSIIKELISYSKIPELLLSQYGSYVLRTAADNCEKELKEELLIIVRPTILELHNAKLKPLWAEIVYKLSN</sequence>
<evidence type="ECO:0000313" key="6">
    <source>
        <dbReference type="Proteomes" id="UP000187209"/>
    </source>
</evidence>
<feature type="domain" description="PUM-HD" evidence="4">
    <location>
        <begin position="26"/>
        <end position="360"/>
    </location>
</feature>
<accession>A0A1R2CX98</accession>
<dbReference type="OrthoDB" id="668540at2759"/>
<evidence type="ECO:0000256" key="1">
    <source>
        <dbReference type="ARBA" id="ARBA00022737"/>
    </source>
</evidence>
<evidence type="ECO:0000313" key="5">
    <source>
        <dbReference type="EMBL" id="OMJ93591.1"/>
    </source>
</evidence>
<evidence type="ECO:0000256" key="2">
    <source>
        <dbReference type="PROSITE-ProRule" id="PRU00317"/>
    </source>
</evidence>
<evidence type="ECO:0000256" key="3">
    <source>
        <dbReference type="SAM" id="MobiDB-lite"/>
    </source>
</evidence>
<name>A0A1R2CX98_9CILI</name>